<protein>
    <recommendedName>
        <fullName evidence="3">DNA mismatch repair protein S5 domain-containing protein</fullName>
    </recommendedName>
</protein>
<dbReference type="Gene3D" id="3.30.230.10">
    <property type="match status" value="1"/>
</dbReference>
<reference evidence="4 5" key="1">
    <citation type="submission" date="2024-03" db="EMBL/GenBank/DDBJ databases">
        <title>Adaptation during the transition from Ophiocordyceps entomopathogen to insect associate is accompanied by gene loss and intensified selection.</title>
        <authorList>
            <person name="Ward C.M."/>
            <person name="Onetto C.A."/>
            <person name="Borneman A.R."/>
        </authorList>
    </citation>
    <scope>NUCLEOTIDE SEQUENCE [LARGE SCALE GENOMIC DNA]</scope>
    <source>
        <strain evidence="4">AWRI1</strain>
        <tissue evidence="4">Single Adult Female</tissue>
    </source>
</reference>
<dbReference type="InterPro" id="IPR036890">
    <property type="entry name" value="HATPase_C_sf"/>
</dbReference>
<dbReference type="PANTHER" id="PTHR10073:SF52">
    <property type="entry name" value="MISMATCH REPAIR ENDONUCLEASE PMS2"/>
    <property type="match status" value="1"/>
</dbReference>
<accession>A0AAN9TEQ6</accession>
<dbReference type="InterPro" id="IPR013507">
    <property type="entry name" value="DNA_mismatch_S5_2-like"/>
</dbReference>
<proteinExistence type="inferred from homology"/>
<dbReference type="GO" id="GO:0006298">
    <property type="term" value="P:mismatch repair"/>
    <property type="evidence" value="ECO:0007669"/>
    <property type="project" value="InterPro"/>
</dbReference>
<dbReference type="SUPFAM" id="SSF55874">
    <property type="entry name" value="ATPase domain of HSP90 chaperone/DNA topoisomerase II/histidine kinase"/>
    <property type="match status" value="1"/>
</dbReference>
<dbReference type="SUPFAM" id="SSF54211">
    <property type="entry name" value="Ribosomal protein S5 domain 2-like"/>
    <property type="match status" value="1"/>
</dbReference>
<keyword evidence="5" id="KW-1185">Reference proteome</keyword>
<dbReference type="Gene3D" id="3.30.565.10">
    <property type="entry name" value="Histidine kinase-like ATPase, C-terminal domain"/>
    <property type="match status" value="1"/>
</dbReference>
<evidence type="ECO:0000313" key="5">
    <source>
        <dbReference type="Proteomes" id="UP001367676"/>
    </source>
</evidence>
<evidence type="ECO:0000256" key="1">
    <source>
        <dbReference type="ARBA" id="ARBA00006082"/>
    </source>
</evidence>
<dbReference type="InterPro" id="IPR014762">
    <property type="entry name" value="DNA_mismatch_repair_CS"/>
</dbReference>
<dbReference type="SMART" id="SM01340">
    <property type="entry name" value="DNA_mis_repair"/>
    <property type="match status" value="1"/>
</dbReference>
<dbReference type="PROSITE" id="PS00058">
    <property type="entry name" value="DNA_MISMATCH_REPAIR_1"/>
    <property type="match status" value="1"/>
</dbReference>
<dbReference type="GO" id="GO:0030983">
    <property type="term" value="F:mismatched DNA binding"/>
    <property type="evidence" value="ECO:0007669"/>
    <property type="project" value="InterPro"/>
</dbReference>
<dbReference type="GO" id="GO:0032389">
    <property type="term" value="C:MutLalpha complex"/>
    <property type="evidence" value="ECO:0007669"/>
    <property type="project" value="TreeGrafter"/>
</dbReference>
<organism evidence="4 5">
    <name type="scientific">Parthenolecanium corni</name>
    <dbReference type="NCBI Taxonomy" id="536013"/>
    <lineage>
        <taxon>Eukaryota</taxon>
        <taxon>Metazoa</taxon>
        <taxon>Ecdysozoa</taxon>
        <taxon>Arthropoda</taxon>
        <taxon>Hexapoda</taxon>
        <taxon>Insecta</taxon>
        <taxon>Pterygota</taxon>
        <taxon>Neoptera</taxon>
        <taxon>Paraneoptera</taxon>
        <taxon>Hemiptera</taxon>
        <taxon>Sternorrhyncha</taxon>
        <taxon>Coccoidea</taxon>
        <taxon>Coccidae</taxon>
        <taxon>Parthenolecanium</taxon>
    </lineage>
</organism>
<dbReference type="EMBL" id="JBBCAQ010000032">
    <property type="protein sequence ID" value="KAK7583946.1"/>
    <property type="molecule type" value="Genomic_DNA"/>
</dbReference>
<gene>
    <name evidence="4" type="ORF">V9T40_004909</name>
</gene>
<dbReference type="Pfam" id="PF13589">
    <property type="entry name" value="HATPase_c_3"/>
    <property type="match status" value="1"/>
</dbReference>
<dbReference type="Pfam" id="PF01119">
    <property type="entry name" value="DNA_mis_repair"/>
    <property type="match status" value="1"/>
</dbReference>
<dbReference type="Proteomes" id="UP001367676">
    <property type="component" value="Unassembled WGS sequence"/>
</dbReference>
<comment type="similarity">
    <text evidence="1">Belongs to the DNA mismatch repair MutL/HexB family.</text>
</comment>
<sequence>MSNSAIMSIGGEAIHKIYSGQVVLSLAVALKDLLENSLDAGASAVDIRLREYGSELIEVVDNDIGIHPNNSEALALKHYTYILRDFSELEGIATFGFRGEGLSSLCAVGESTVPPTSGHNSYLNQSVLLPARSSERIPSKFGKRILQSHTLSSYCLISANVKISCVNQTKKGRTTFLCTQNDSTIRGNISCVLGPKQLSTLLEIVMTFIFINSRPCDLSKVIKLTNEIYHRYNAHQYPFVLLNILLPKQSVDVNVTPDERLKGR</sequence>
<evidence type="ECO:0000313" key="4">
    <source>
        <dbReference type="EMBL" id="KAK7583946.1"/>
    </source>
</evidence>
<evidence type="ECO:0000259" key="3">
    <source>
        <dbReference type="SMART" id="SM01340"/>
    </source>
</evidence>
<name>A0AAN9TEQ6_9HEMI</name>
<evidence type="ECO:0000256" key="2">
    <source>
        <dbReference type="ARBA" id="ARBA00022763"/>
    </source>
</evidence>
<dbReference type="PANTHER" id="PTHR10073">
    <property type="entry name" value="DNA MISMATCH REPAIR PROTEIN MLH, PMS, MUTL"/>
    <property type="match status" value="1"/>
</dbReference>
<dbReference type="InterPro" id="IPR020568">
    <property type="entry name" value="Ribosomal_Su5_D2-typ_SF"/>
</dbReference>
<dbReference type="InterPro" id="IPR014721">
    <property type="entry name" value="Ribsml_uS5_D2-typ_fold_subgr"/>
</dbReference>
<feature type="domain" description="DNA mismatch repair protein S5" evidence="3">
    <location>
        <begin position="189"/>
        <end position="262"/>
    </location>
</feature>
<comment type="caution">
    <text evidence="4">The sequence shown here is derived from an EMBL/GenBank/DDBJ whole genome shotgun (WGS) entry which is preliminary data.</text>
</comment>
<dbReference type="InterPro" id="IPR038973">
    <property type="entry name" value="MutL/Mlh/Pms-like"/>
</dbReference>
<dbReference type="GO" id="GO:0005524">
    <property type="term" value="F:ATP binding"/>
    <property type="evidence" value="ECO:0007669"/>
    <property type="project" value="InterPro"/>
</dbReference>
<dbReference type="AlphaFoldDB" id="A0AAN9TEQ6"/>
<keyword evidence="2" id="KW-0227">DNA damage</keyword>
<dbReference type="GO" id="GO:0016887">
    <property type="term" value="F:ATP hydrolysis activity"/>
    <property type="evidence" value="ECO:0007669"/>
    <property type="project" value="InterPro"/>
</dbReference>
<dbReference type="GO" id="GO:0140664">
    <property type="term" value="F:ATP-dependent DNA damage sensor activity"/>
    <property type="evidence" value="ECO:0007669"/>
    <property type="project" value="InterPro"/>
</dbReference>